<dbReference type="GO" id="GO:0046872">
    <property type="term" value="F:metal ion binding"/>
    <property type="evidence" value="ECO:0007669"/>
    <property type="project" value="UniProtKB-KW"/>
</dbReference>
<dbReference type="STRING" id="1658172.A0A1B7P6L8"/>
<accession>A0A1B7P6L8</accession>
<dbReference type="PROSITE" id="PS51891">
    <property type="entry name" value="CENP_V_GFA"/>
    <property type="match status" value="1"/>
</dbReference>
<dbReference type="Proteomes" id="UP000091918">
    <property type="component" value="Unassembled WGS sequence"/>
</dbReference>
<dbReference type="InterPro" id="IPR006913">
    <property type="entry name" value="CENP-V/GFA"/>
</dbReference>
<evidence type="ECO:0000256" key="2">
    <source>
        <dbReference type="ARBA" id="ARBA00022723"/>
    </source>
</evidence>
<dbReference type="PANTHER" id="PTHR33337">
    <property type="entry name" value="GFA DOMAIN-CONTAINING PROTEIN"/>
    <property type="match status" value="1"/>
</dbReference>
<dbReference type="Pfam" id="PF04828">
    <property type="entry name" value="GFA"/>
    <property type="match status" value="1"/>
</dbReference>
<gene>
    <name evidence="7" type="ORF">ACJ72_00978</name>
</gene>
<reference evidence="7 8" key="1">
    <citation type="submission" date="2015-07" db="EMBL/GenBank/DDBJ databases">
        <title>Emmonsia species relationships and genome sequence.</title>
        <authorList>
            <person name="Cuomo C.A."/>
            <person name="Schwartz I.S."/>
            <person name="Kenyon C."/>
            <person name="de Hoog G.S."/>
            <person name="Govender N.P."/>
            <person name="Botha A."/>
            <person name="Moreno L."/>
            <person name="de Vries M."/>
            <person name="Munoz J.F."/>
            <person name="Stielow J.B."/>
        </authorList>
    </citation>
    <scope>NUCLEOTIDE SEQUENCE [LARGE SCALE GENOMIC DNA]</scope>
    <source>
        <strain evidence="7 8">CBS 136260</strain>
    </source>
</reference>
<dbReference type="EMBL" id="LGUA01000060">
    <property type="protein sequence ID" value="OAX84643.1"/>
    <property type="molecule type" value="Genomic_DNA"/>
</dbReference>
<dbReference type="Gene3D" id="3.90.1590.10">
    <property type="entry name" value="glutathione-dependent formaldehyde- activating enzyme (gfa)"/>
    <property type="match status" value="1"/>
</dbReference>
<keyword evidence="2" id="KW-0479">Metal-binding</keyword>
<dbReference type="SUPFAM" id="SSF51316">
    <property type="entry name" value="Mss4-like"/>
    <property type="match status" value="1"/>
</dbReference>
<sequence>MSTPTFILSGSCLCSKTAFTSSIFPVRLTHCHCIPCRKLSGGAFTTWADFPTSAITWTHTTTSSTTTTSSGGATEPTNITDGKPTLRRSSKAATRGFCESCGSTVSMQYDIEPDVLGLAAGLINNDNGDVGEVLKMIPQKHIFLKEKAEWFAIDRSAAGDVAEWEGFSEDWERKVEMKKGGEGTLL</sequence>
<comment type="caution">
    <text evidence="7">The sequence shown here is derived from an EMBL/GenBank/DDBJ whole genome shotgun (WGS) entry which is preliminary data.</text>
</comment>
<evidence type="ECO:0000313" key="8">
    <source>
        <dbReference type="Proteomes" id="UP000091918"/>
    </source>
</evidence>
<dbReference type="InterPro" id="IPR011057">
    <property type="entry name" value="Mss4-like_sf"/>
</dbReference>
<evidence type="ECO:0000313" key="7">
    <source>
        <dbReference type="EMBL" id="OAX84643.1"/>
    </source>
</evidence>
<comment type="similarity">
    <text evidence="1">Belongs to the Gfa family.</text>
</comment>
<keyword evidence="3" id="KW-0862">Zinc</keyword>
<evidence type="ECO:0000256" key="4">
    <source>
        <dbReference type="ARBA" id="ARBA00023239"/>
    </source>
</evidence>
<feature type="domain" description="CENP-V/GFA" evidence="6">
    <location>
        <begin position="8"/>
        <end position="129"/>
    </location>
</feature>
<dbReference type="OrthoDB" id="6329284at2759"/>
<evidence type="ECO:0000256" key="1">
    <source>
        <dbReference type="ARBA" id="ARBA00005495"/>
    </source>
</evidence>
<evidence type="ECO:0000256" key="3">
    <source>
        <dbReference type="ARBA" id="ARBA00022833"/>
    </source>
</evidence>
<protein>
    <recommendedName>
        <fullName evidence="6">CENP-V/GFA domain-containing protein</fullName>
    </recommendedName>
</protein>
<evidence type="ECO:0000256" key="5">
    <source>
        <dbReference type="SAM" id="MobiDB-lite"/>
    </source>
</evidence>
<keyword evidence="4" id="KW-0456">Lyase</keyword>
<dbReference type="GO" id="GO:0016846">
    <property type="term" value="F:carbon-sulfur lyase activity"/>
    <property type="evidence" value="ECO:0007669"/>
    <property type="project" value="InterPro"/>
</dbReference>
<name>A0A1B7P6L8_9EURO</name>
<keyword evidence="8" id="KW-1185">Reference proteome</keyword>
<feature type="compositionally biased region" description="Low complexity" evidence="5">
    <location>
        <begin position="61"/>
        <end position="74"/>
    </location>
</feature>
<feature type="region of interest" description="Disordered" evidence="5">
    <location>
        <begin position="61"/>
        <end position="88"/>
    </location>
</feature>
<organism evidence="7 8">
    <name type="scientific">Emergomyces africanus</name>
    <dbReference type="NCBI Taxonomy" id="1955775"/>
    <lineage>
        <taxon>Eukaryota</taxon>
        <taxon>Fungi</taxon>
        <taxon>Dikarya</taxon>
        <taxon>Ascomycota</taxon>
        <taxon>Pezizomycotina</taxon>
        <taxon>Eurotiomycetes</taxon>
        <taxon>Eurotiomycetidae</taxon>
        <taxon>Onygenales</taxon>
        <taxon>Ajellomycetaceae</taxon>
        <taxon>Emergomyces</taxon>
    </lineage>
</organism>
<dbReference type="AlphaFoldDB" id="A0A1B7P6L8"/>
<proteinExistence type="inferred from homology"/>
<dbReference type="PANTHER" id="PTHR33337:SF40">
    <property type="entry name" value="CENP-V_GFA DOMAIN-CONTAINING PROTEIN-RELATED"/>
    <property type="match status" value="1"/>
</dbReference>
<evidence type="ECO:0000259" key="6">
    <source>
        <dbReference type="PROSITE" id="PS51891"/>
    </source>
</evidence>